<dbReference type="AlphaFoldDB" id="A0A1L9B540"/>
<dbReference type="Proteomes" id="UP000182229">
    <property type="component" value="Unassembled WGS sequence"/>
</dbReference>
<comment type="caution">
    <text evidence="1">The sequence shown here is derived from an EMBL/GenBank/DDBJ whole genome shotgun (WGS) entry which is preliminary data.</text>
</comment>
<keyword evidence="2" id="KW-1185">Reference proteome</keyword>
<gene>
    <name evidence="1" type="ORF">BON30_29260</name>
</gene>
<sequence>MHLRTDLILNWSQYEDHLDEATFQWSQWEQLLRAPDELLAEVTAGEERLLARLDALVLGGEPVAARLLKPALTSDEPERLSTAVFALLSGRWHWGPDAVLGVLGESGPEEVGAMQRALELLEPSALPAWLQSVLSRGSLSLQALALDVLGAHSVNPELPLAGFIASGVPSVAAAALRAAARLRVRLDWPLLRQPLSTTEPSLRDAALIAALLSGHREAWTTCRELALARDPAPGLPMLLMSMGAGPGAVPLLRGLLEKPELRADVHWALGFNGHVAAAELCLEHLGDETVGHLAAEAFCAITGLSLTERFVAAPPEVEDADSEEPLEYGRHTVPGRGLPVPNPEAIRAWWKEARKQFEPAVRYLRGRVWTPTVFLQSLWSEPMRRRHVLALEATLRSQGVFQLRTDVFARQQLASLETLRTAALPLVSRPLAEGLIS</sequence>
<dbReference type="OrthoDB" id="5494927at2"/>
<evidence type="ECO:0000313" key="1">
    <source>
        <dbReference type="EMBL" id="OJH37379.1"/>
    </source>
</evidence>
<dbReference type="STRING" id="83449.BON30_29260"/>
<proteinExistence type="predicted"/>
<dbReference type="InterPro" id="IPR011959">
    <property type="entry name" value="CHP02270"/>
</dbReference>
<dbReference type="EMBL" id="MPIN01000008">
    <property type="protein sequence ID" value="OJH37379.1"/>
    <property type="molecule type" value="Genomic_DNA"/>
</dbReference>
<reference evidence="1 2" key="2">
    <citation type="submission" date="2016-12" db="EMBL/GenBank/DDBJ databases">
        <title>Draft Genome Sequence of Cystobacter ferrugineus Strain Cbfe23.</title>
        <authorList>
            <person name="Akbar S."/>
            <person name="Dowd S.E."/>
            <person name="Stevens D.C."/>
        </authorList>
    </citation>
    <scope>NUCLEOTIDE SEQUENCE [LARGE SCALE GENOMIC DNA]</scope>
    <source>
        <strain evidence="1 2">Cbfe23</strain>
    </source>
</reference>
<organism evidence="1 2">
    <name type="scientific">Cystobacter ferrugineus</name>
    <dbReference type="NCBI Taxonomy" id="83449"/>
    <lineage>
        <taxon>Bacteria</taxon>
        <taxon>Pseudomonadati</taxon>
        <taxon>Myxococcota</taxon>
        <taxon>Myxococcia</taxon>
        <taxon>Myxococcales</taxon>
        <taxon>Cystobacterineae</taxon>
        <taxon>Archangiaceae</taxon>
        <taxon>Cystobacter</taxon>
    </lineage>
</organism>
<name>A0A1L9B540_9BACT</name>
<protein>
    <recommendedName>
        <fullName evidence="3">TIGR02270 family protein</fullName>
    </recommendedName>
</protein>
<dbReference type="SUPFAM" id="SSF48371">
    <property type="entry name" value="ARM repeat"/>
    <property type="match status" value="1"/>
</dbReference>
<dbReference type="InterPro" id="IPR016024">
    <property type="entry name" value="ARM-type_fold"/>
</dbReference>
<accession>A0A1L9B540</accession>
<dbReference type="NCBIfam" id="TIGR02270">
    <property type="entry name" value="TIGR02270 family protein"/>
    <property type="match status" value="1"/>
</dbReference>
<evidence type="ECO:0000313" key="2">
    <source>
        <dbReference type="Proteomes" id="UP000182229"/>
    </source>
</evidence>
<reference evidence="2" key="1">
    <citation type="submission" date="2016-11" db="EMBL/GenBank/DDBJ databases">
        <authorList>
            <person name="Shukria A."/>
            <person name="Stevens D.C."/>
        </authorList>
    </citation>
    <scope>NUCLEOTIDE SEQUENCE [LARGE SCALE GENOMIC DNA]</scope>
    <source>
        <strain evidence="2">Cbfe23</strain>
    </source>
</reference>
<dbReference type="RefSeq" id="WP_071901714.1">
    <property type="nucleotide sequence ID" value="NZ_MPIN01000008.1"/>
</dbReference>
<evidence type="ECO:0008006" key="3">
    <source>
        <dbReference type="Google" id="ProtNLM"/>
    </source>
</evidence>